<reference evidence="2" key="1">
    <citation type="journal article" date="2019" name="Int. J. Syst. Evol. Microbiol.">
        <title>The Global Catalogue of Microorganisms (GCM) 10K type strain sequencing project: providing services to taxonomists for standard genome sequencing and annotation.</title>
        <authorList>
            <consortium name="The Broad Institute Genomics Platform"/>
            <consortium name="The Broad Institute Genome Sequencing Center for Infectious Disease"/>
            <person name="Wu L."/>
            <person name="Ma J."/>
        </authorList>
    </citation>
    <scope>NUCLEOTIDE SEQUENCE [LARGE SCALE GENOMIC DNA]</scope>
    <source>
        <strain evidence="2">JCM 16898</strain>
    </source>
</reference>
<accession>A0ABP6X7I4</accession>
<comment type="caution">
    <text evidence="1">The sequence shown here is derived from an EMBL/GenBank/DDBJ whole genome shotgun (WGS) entry which is preliminary data.</text>
</comment>
<keyword evidence="2" id="KW-1185">Reference proteome</keyword>
<protein>
    <submittedName>
        <fullName evidence="1">Uncharacterized protein</fullName>
    </submittedName>
</protein>
<evidence type="ECO:0000313" key="1">
    <source>
        <dbReference type="EMBL" id="GAA3561609.1"/>
    </source>
</evidence>
<dbReference type="Proteomes" id="UP001500689">
    <property type="component" value="Unassembled WGS sequence"/>
</dbReference>
<sequence length="156" mass="16678">MEKLLETDPDRARALQRDAPADGATLLTELRELVRGIRPPVPNERGLIDAVRTFALGSSLEATVSTDVQLSLDPSIESALYFGFAELVTNTPSTPMRTGCGSPSPATPPAITVEVEDDGQVGWACEPRAGSQGCGDASRFSTAPWRSPAWRVVRRA</sequence>
<proteinExistence type="predicted"/>
<organism evidence="1 2">
    <name type="scientific">Amycolatopsis ultiminotia</name>
    <dbReference type="NCBI Taxonomy" id="543629"/>
    <lineage>
        <taxon>Bacteria</taxon>
        <taxon>Bacillati</taxon>
        <taxon>Actinomycetota</taxon>
        <taxon>Actinomycetes</taxon>
        <taxon>Pseudonocardiales</taxon>
        <taxon>Pseudonocardiaceae</taxon>
        <taxon>Amycolatopsis</taxon>
    </lineage>
</organism>
<name>A0ABP6X7I4_9PSEU</name>
<gene>
    <name evidence="1" type="ORF">GCM10022222_51750</name>
</gene>
<evidence type="ECO:0000313" key="2">
    <source>
        <dbReference type="Proteomes" id="UP001500689"/>
    </source>
</evidence>
<dbReference type="EMBL" id="BAAAZN010000011">
    <property type="protein sequence ID" value="GAA3561609.1"/>
    <property type="molecule type" value="Genomic_DNA"/>
</dbReference>